<accession>A0AAU9TUW2</accession>
<organism evidence="8 9">
    <name type="scientific">Euphydryas editha</name>
    <name type="common">Edith's checkerspot</name>
    <dbReference type="NCBI Taxonomy" id="104508"/>
    <lineage>
        <taxon>Eukaryota</taxon>
        <taxon>Metazoa</taxon>
        <taxon>Ecdysozoa</taxon>
        <taxon>Arthropoda</taxon>
        <taxon>Hexapoda</taxon>
        <taxon>Insecta</taxon>
        <taxon>Pterygota</taxon>
        <taxon>Neoptera</taxon>
        <taxon>Endopterygota</taxon>
        <taxon>Lepidoptera</taxon>
        <taxon>Glossata</taxon>
        <taxon>Ditrysia</taxon>
        <taxon>Papilionoidea</taxon>
        <taxon>Nymphalidae</taxon>
        <taxon>Nymphalinae</taxon>
        <taxon>Euphydryas</taxon>
    </lineage>
</organism>
<keyword evidence="3" id="KW-0805">Transcription regulation</keyword>
<evidence type="ECO:0000256" key="1">
    <source>
        <dbReference type="ARBA" id="ARBA00011764"/>
    </source>
</evidence>
<keyword evidence="6" id="KW-0175">Coiled coil</keyword>
<protein>
    <recommendedName>
        <fullName evidence="2">Regulatory protein zeste</fullName>
    </recommendedName>
</protein>
<feature type="coiled-coil region" evidence="6">
    <location>
        <begin position="191"/>
        <end position="227"/>
    </location>
</feature>
<keyword evidence="9" id="KW-1185">Reference proteome</keyword>
<evidence type="ECO:0000313" key="9">
    <source>
        <dbReference type="Proteomes" id="UP001153954"/>
    </source>
</evidence>
<comment type="subunit">
    <text evidence="1">Self-associates forming complexes of several hundred monomers.</text>
</comment>
<reference evidence="8" key="1">
    <citation type="submission" date="2022-03" db="EMBL/GenBank/DDBJ databases">
        <authorList>
            <person name="Tunstrom K."/>
        </authorList>
    </citation>
    <scope>NUCLEOTIDE SEQUENCE</scope>
</reference>
<evidence type="ECO:0000313" key="8">
    <source>
        <dbReference type="EMBL" id="CAH2088310.1"/>
    </source>
</evidence>
<evidence type="ECO:0000256" key="4">
    <source>
        <dbReference type="ARBA" id="ARBA00023163"/>
    </source>
</evidence>
<comment type="function">
    <text evidence="5">Involved in transvection phenomena (= synapsis-dependent gene expression), where the synaptic pairing of chromosomes carrying genes with which zeste interacts influences the expression of these genes. Zeste binds to DNA and stimulates transcription from a nearby promoter.</text>
</comment>
<evidence type="ECO:0000256" key="2">
    <source>
        <dbReference type="ARBA" id="ARBA00016807"/>
    </source>
</evidence>
<evidence type="ECO:0000256" key="5">
    <source>
        <dbReference type="ARBA" id="ARBA00025466"/>
    </source>
</evidence>
<dbReference type="EMBL" id="CAKOGL010000007">
    <property type="protein sequence ID" value="CAH2088310.1"/>
    <property type="molecule type" value="Genomic_DNA"/>
</dbReference>
<evidence type="ECO:0000259" key="7">
    <source>
        <dbReference type="Pfam" id="PF13873"/>
    </source>
</evidence>
<comment type="caution">
    <text evidence="8">The sequence shown here is derived from an EMBL/GenBank/DDBJ whole genome shotgun (WGS) entry which is preliminary data.</text>
</comment>
<dbReference type="InterPro" id="IPR028002">
    <property type="entry name" value="Myb_DNA-bind_5"/>
</dbReference>
<name>A0AAU9TUW2_EUPED</name>
<dbReference type="Pfam" id="PF13873">
    <property type="entry name" value="Myb_DNA-bind_5"/>
    <property type="match status" value="1"/>
</dbReference>
<dbReference type="AlphaFoldDB" id="A0AAU9TUW2"/>
<keyword evidence="4" id="KW-0804">Transcription</keyword>
<evidence type="ECO:0000256" key="3">
    <source>
        <dbReference type="ARBA" id="ARBA00023015"/>
    </source>
</evidence>
<evidence type="ECO:0000256" key="6">
    <source>
        <dbReference type="SAM" id="Coils"/>
    </source>
</evidence>
<proteinExistence type="predicted"/>
<dbReference type="Proteomes" id="UP001153954">
    <property type="component" value="Unassembled WGS sequence"/>
</dbReference>
<gene>
    <name evidence="8" type="ORF">EEDITHA_LOCUS4482</name>
</gene>
<sequence>MEDNKTSRKRVANFTADEKALLAQLVKNRPIIESKLTDGKSVVKKKSAWLSLTEEFNSNAHVHKRDTITLKRAWDNLKAMARKTRATERGHLIKTGGGPSNPPHTSQQGAIISMVEEAAPVMICEVKNSFDSDGSVLLSIDNETEKINVLDDNIFSNCSIDVSENTGGSQTMLTEAALGSEQNTGQKKIEIQILKAKLENEVIKKQAAEMEEERNRTLLEIAKLELAELKKRCEIK</sequence>
<feature type="domain" description="Myb/SANT-like DNA-binding" evidence="7">
    <location>
        <begin position="10"/>
        <end position="85"/>
    </location>
</feature>
<dbReference type="PANTHER" id="PTHR21411">
    <property type="entry name" value="APONTIC"/>
    <property type="match status" value="1"/>
</dbReference>
<dbReference type="PANTHER" id="PTHR21411:SF0">
    <property type="entry name" value="REGULATORY PROTEIN ZESTE"/>
    <property type="match status" value="1"/>
</dbReference>